<evidence type="ECO:0000256" key="1">
    <source>
        <dbReference type="SAM" id="Phobius"/>
    </source>
</evidence>
<keyword evidence="3" id="KW-1185">Reference proteome</keyword>
<feature type="transmembrane region" description="Helical" evidence="1">
    <location>
        <begin position="34"/>
        <end position="51"/>
    </location>
</feature>
<name>E4WVF8_OIKDI</name>
<gene>
    <name evidence="2" type="ORF">GSOID_T00008864001</name>
</gene>
<organism evidence="2">
    <name type="scientific">Oikopleura dioica</name>
    <name type="common">Tunicate</name>
    <dbReference type="NCBI Taxonomy" id="34765"/>
    <lineage>
        <taxon>Eukaryota</taxon>
        <taxon>Metazoa</taxon>
        <taxon>Chordata</taxon>
        <taxon>Tunicata</taxon>
        <taxon>Appendicularia</taxon>
        <taxon>Copelata</taxon>
        <taxon>Oikopleuridae</taxon>
        <taxon>Oikopleura</taxon>
    </lineage>
</organism>
<dbReference type="InterPro" id="IPR026505">
    <property type="entry name" value="Solute_c_fam_35_mem_F3/F4"/>
</dbReference>
<dbReference type="EMBL" id="FN653017">
    <property type="protein sequence ID" value="CBY21111.1"/>
    <property type="molecule type" value="Genomic_DNA"/>
</dbReference>
<protein>
    <recommendedName>
        <fullName evidence="4">EamA domain-containing protein</fullName>
    </recommendedName>
</protein>
<sequence>MSSKNEEEFEDSFMEKEENFIGMSDAPEEAKKKSHLLAISLVLGMALFNVAAEQSSKSLVTEYDFGAPVFIQYFSTSWMMICAFVYSCGVLLQNLKSGTRWNSELIPDLKPIGFEPGHSILFKLRFCLLFMLIYVGCNVLYVEALRFLPNTITSSIMAMDPAIVFVFSIFFLKNFQMGWRRNLLQIIAACLAVAGTVFFAIEGNNDFSENALSDTITGVLFVCGSVLLSSTYKVAFAKFFPSDLGIGQVSWLLGIIGLLNLLLIWPLVLGLSQPCPHVSISSSLDSLSVAGIEVIDVANVPWDFLALSAFLGLCFNLTLNFGVAYTYPLYMAIGQALVPPLNFVVDVIFRQIAFSTLQIVGSVVSVSAFLVVLIPVKSKKPTENVKDAEKRDDEIITSF</sequence>
<dbReference type="OrthoDB" id="10062838at2759"/>
<dbReference type="PANTHER" id="PTHR19346">
    <property type="entry name" value="SUGAR PHOSPHATE TRANSPORTER DOMAIN-CONTAINING PROTEIN"/>
    <property type="match status" value="1"/>
</dbReference>
<dbReference type="InParanoid" id="E4WVF8"/>
<evidence type="ECO:0000313" key="2">
    <source>
        <dbReference type="EMBL" id="CBY21111.1"/>
    </source>
</evidence>
<keyword evidence="1" id="KW-0812">Transmembrane</keyword>
<accession>E4WVF8</accession>
<feature type="transmembrane region" description="Helical" evidence="1">
    <location>
        <begin position="216"/>
        <end position="237"/>
    </location>
</feature>
<feature type="transmembrane region" description="Helical" evidence="1">
    <location>
        <begin position="183"/>
        <end position="201"/>
    </location>
</feature>
<dbReference type="SUPFAM" id="SSF103481">
    <property type="entry name" value="Multidrug resistance efflux transporter EmrE"/>
    <property type="match status" value="1"/>
</dbReference>
<evidence type="ECO:0008006" key="4">
    <source>
        <dbReference type="Google" id="ProtNLM"/>
    </source>
</evidence>
<feature type="transmembrane region" description="Helical" evidence="1">
    <location>
        <begin position="355"/>
        <end position="376"/>
    </location>
</feature>
<dbReference type="InterPro" id="IPR037185">
    <property type="entry name" value="EmrE-like"/>
</dbReference>
<feature type="transmembrane region" description="Helical" evidence="1">
    <location>
        <begin position="147"/>
        <end position="171"/>
    </location>
</feature>
<proteinExistence type="predicted"/>
<feature type="transmembrane region" description="Helical" evidence="1">
    <location>
        <begin position="329"/>
        <end position="349"/>
    </location>
</feature>
<keyword evidence="1" id="KW-0472">Membrane</keyword>
<evidence type="ECO:0000313" key="3">
    <source>
        <dbReference type="Proteomes" id="UP000001307"/>
    </source>
</evidence>
<keyword evidence="1" id="KW-1133">Transmembrane helix</keyword>
<feature type="transmembrane region" description="Helical" evidence="1">
    <location>
        <begin position="120"/>
        <end position="141"/>
    </location>
</feature>
<dbReference type="AlphaFoldDB" id="E4WVF8"/>
<feature type="transmembrane region" description="Helical" evidence="1">
    <location>
        <begin position="249"/>
        <end position="268"/>
    </location>
</feature>
<dbReference type="PANTHER" id="PTHR19346:SF4">
    <property type="entry name" value="SUGAR PHOSPHATE TRANSPORTER DOMAIN-CONTAINING PROTEIN"/>
    <property type="match status" value="1"/>
</dbReference>
<reference evidence="2" key="1">
    <citation type="journal article" date="2010" name="Science">
        <title>Plasticity of animal genome architecture unmasked by rapid evolution of a pelagic tunicate.</title>
        <authorList>
            <person name="Denoeud F."/>
            <person name="Henriet S."/>
            <person name="Mungpakdee S."/>
            <person name="Aury J.M."/>
            <person name="Da Silva C."/>
            <person name="Brinkmann H."/>
            <person name="Mikhaleva J."/>
            <person name="Olsen L.C."/>
            <person name="Jubin C."/>
            <person name="Canestro C."/>
            <person name="Bouquet J.M."/>
            <person name="Danks G."/>
            <person name="Poulain J."/>
            <person name="Campsteijn C."/>
            <person name="Adamski M."/>
            <person name="Cross I."/>
            <person name="Yadetie F."/>
            <person name="Muffato M."/>
            <person name="Louis A."/>
            <person name="Butcher S."/>
            <person name="Tsagkogeorga G."/>
            <person name="Konrad A."/>
            <person name="Singh S."/>
            <person name="Jensen M.F."/>
            <person name="Cong E.H."/>
            <person name="Eikeseth-Otteraa H."/>
            <person name="Noel B."/>
            <person name="Anthouard V."/>
            <person name="Porcel B.M."/>
            <person name="Kachouri-Lafond R."/>
            <person name="Nishino A."/>
            <person name="Ugolini M."/>
            <person name="Chourrout P."/>
            <person name="Nishida H."/>
            <person name="Aasland R."/>
            <person name="Huzurbazar S."/>
            <person name="Westhof E."/>
            <person name="Delsuc F."/>
            <person name="Lehrach H."/>
            <person name="Reinhardt R."/>
            <person name="Weissenbach J."/>
            <person name="Roy S.W."/>
            <person name="Artiguenave F."/>
            <person name="Postlethwait J.H."/>
            <person name="Manak J.R."/>
            <person name="Thompson E.M."/>
            <person name="Jaillon O."/>
            <person name="Du Pasquier L."/>
            <person name="Boudinot P."/>
            <person name="Liberles D.A."/>
            <person name="Volff J.N."/>
            <person name="Philippe H."/>
            <person name="Lenhard B."/>
            <person name="Roest Crollius H."/>
            <person name="Wincker P."/>
            <person name="Chourrout D."/>
        </authorList>
    </citation>
    <scope>NUCLEOTIDE SEQUENCE [LARGE SCALE GENOMIC DNA]</scope>
</reference>
<feature type="transmembrane region" description="Helical" evidence="1">
    <location>
        <begin position="71"/>
        <end position="92"/>
    </location>
</feature>
<dbReference type="Proteomes" id="UP000001307">
    <property type="component" value="Unassembled WGS sequence"/>
</dbReference>